<accession>A0A4Z1INJ7</accession>
<dbReference type="AlphaFoldDB" id="A0A4Z1INJ7"/>
<comment type="caution">
    <text evidence="1">The sequence shown here is derived from an EMBL/GenBank/DDBJ whole genome shotgun (WGS) entry which is preliminary data.</text>
</comment>
<organism evidence="1 2">
    <name type="scientific">Botryotinia narcissicola</name>
    <dbReference type="NCBI Taxonomy" id="278944"/>
    <lineage>
        <taxon>Eukaryota</taxon>
        <taxon>Fungi</taxon>
        <taxon>Dikarya</taxon>
        <taxon>Ascomycota</taxon>
        <taxon>Pezizomycotina</taxon>
        <taxon>Leotiomycetes</taxon>
        <taxon>Helotiales</taxon>
        <taxon>Sclerotiniaceae</taxon>
        <taxon>Botryotinia</taxon>
    </lineage>
</organism>
<dbReference type="Proteomes" id="UP000297452">
    <property type="component" value="Unassembled WGS sequence"/>
</dbReference>
<proteinExistence type="predicted"/>
<reference evidence="1 2" key="1">
    <citation type="submission" date="2017-12" db="EMBL/GenBank/DDBJ databases">
        <title>Comparative genomics of Botrytis spp.</title>
        <authorList>
            <person name="Valero-Jimenez C.A."/>
            <person name="Tapia P."/>
            <person name="Veloso J."/>
            <person name="Silva-Moreno E."/>
            <person name="Staats M."/>
            <person name="Valdes J.H."/>
            <person name="Van Kan J.A.L."/>
        </authorList>
    </citation>
    <scope>NUCLEOTIDE SEQUENCE [LARGE SCALE GENOMIC DNA]</scope>
    <source>
        <strain evidence="1 2">MUCL2120</strain>
    </source>
</reference>
<sequence>MGHLLRKLLPRPGSKFITAYTAIFMFHLPVKPGVTTAIRGLKALEPQAPSTRDAIPPVKSSVLQTVIKVDSFHIEMKL</sequence>
<evidence type="ECO:0000313" key="2">
    <source>
        <dbReference type="Proteomes" id="UP000297452"/>
    </source>
</evidence>
<dbReference type="EMBL" id="PQXJ01000107">
    <property type="protein sequence ID" value="TGO62895.1"/>
    <property type="molecule type" value="Genomic_DNA"/>
</dbReference>
<gene>
    <name evidence="1" type="ORF">BOTNAR_0107g00190</name>
</gene>
<name>A0A4Z1INJ7_9HELO</name>
<keyword evidence="2" id="KW-1185">Reference proteome</keyword>
<evidence type="ECO:0000313" key="1">
    <source>
        <dbReference type="EMBL" id="TGO62895.1"/>
    </source>
</evidence>
<protein>
    <submittedName>
        <fullName evidence="1">Uncharacterized protein</fullName>
    </submittedName>
</protein>